<keyword evidence="1" id="KW-0812">Transmembrane</keyword>
<organism evidence="2 3">
    <name type="scientific">Streptomyces phage Bing</name>
    <dbReference type="NCBI Taxonomy" id="2079427"/>
    <lineage>
        <taxon>Viruses</taxon>
        <taxon>Duplodnaviria</taxon>
        <taxon>Heunggongvirae</taxon>
        <taxon>Uroviricota</taxon>
        <taxon>Caudoviricetes</taxon>
        <taxon>Bingvirus</taxon>
        <taxon>Bingvirus bing</taxon>
    </lineage>
</organism>
<gene>
    <name evidence="2" type="ORF">SEA_BING_33</name>
</gene>
<dbReference type="EMBL" id="MG757154">
    <property type="protein sequence ID" value="AVD99455.1"/>
    <property type="molecule type" value="Genomic_DNA"/>
</dbReference>
<accession>A0A2L1IWC3</accession>
<keyword evidence="3" id="KW-1185">Reference proteome</keyword>
<dbReference type="Proteomes" id="UP000241360">
    <property type="component" value="Segment"/>
</dbReference>
<evidence type="ECO:0000256" key="1">
    <source>
        <dbReference type="SAM" id="Phobius"/>
    </source>
</evidence>
<evidence type="ECO:0000313" key="3">
    <source>
        <dbReference type="Proteomes" id="UP000241360"/>
    </source>
</evidence>
<proteinExistence type="predicted"/>
<sequence length="103" mass="11497">MDLKQKYNAAKDKIKQNAPVIIAIASTSAAVGIAVANHIIKNELKAEHAKELLRRCDERNGDTHLHLSPEAEKKFAEGKKARFIHPEVDFALIVQKEETPTED</sequence>
<name>A0A2L1IWC3_9CAUD</name>
<feature type="transmembrane region" description="Helical" evidence="1">
    <location>
        <begin position="20"/>
        <end position="40"/>
    </location>
</feature>
<reference evidence="3" key="1">
    <citation type="submission" date="2018-01" db="EMBL/GenBank/DDBJ databases">
        <authorList>
            <person name="Wardenburg K.E."/>
            <person name="Rana S."/>
            <person name="Felix E."/>
            <person name="Puentes R.J."/>
            <person name="Shaffer C.D."/>
            <person name="Weston-Hafer K.A."/>
            <person name="Russell D.A."/>
            <person name="Pope W.H."/>
            <person name="Jacobs-Sera D."/>
            <person name="Hendrix R.W."/>
            <person name="Hatfull G.F."/>
        </authorList>
    </citation>
    <scope>NUCLEOTIDE SEQUENCE [LARGE SCALE GENOMIC DNA]</scope>
</reference>
<protein>
    <submittedName>
        <fullName evidence="2">Uncharacterized protein</fullName>
    </submittedName>
</protein>
<keyword evidence="1" id="KW-1133">Transmembrane helix</keyword>
<evidence type="ECO:0000313" key="2">
    <source>
        <dbReference type="EMBL" id="AVD99455.1"/>
    </source>
</evidence>
<keyword evidence="1" id="KW-0472">Membrane</keyword>